<keyword evidence="4" id="KW-1185">Reference proteome</keyword>
<accession>A0A401YD09</accession>
<dbReference type="Proteomes" id="UP000286931">
    <property type="component" value="Unassembled WGS sequence"/>
</dbReference>
<evidence type="ECO:0008006" key="5">
    <source>
        <dbReference type="Google" id="ProtNLM"/>
    </source>
</evidence>
<feature type="compositionally biased region" description="Low complexity" evidence="1">
    <location>
        <begin position="101"/>
        <end position="117"/>
    </location>
</feature>
<dbReference type="EMBL" id="BIFH01000013">
    <property type="protein sequence ID" value="GCD92499.1"/>
    <property type="molecule type" value="Genomic_DNA"/>
</dbReference>
<keyword evidence="2" id="KW-0732">Signal</keyword>
<dbReference type="PROSITE" id="PS51257">
    <property type="entry name" value="PROKAR_LIPOPROTEIN"/>
    <property type="match status" value="1"/>
</dbReference>
<dbReference type="AlphaFoldDB" id="A0A401YD09"/>
<proteinExistence type="predicted"/>
<evidence type="ECO:0000256" key="2">
    <source>
        <dbReference type="SAM" id="SignalP"/>
    </source>
</evidence>
<sequence length="509" mass="51666">MASRRVLRRRRALSTLAAMLVTLGAATGCTSFGGEQPSPEEHNPVAPAAVGAATLSVPPTFDGKKGWRNEETNRVYAVAPRTGYLLDVFAGSDEFPTRPESSASAAPAPATTAGGKPNGTVVIARGADKGTVVWSSAPLKRLQIARPPLLRVVNTAVGEVAVLVRFGVVPGDGLVRSRRLTVVDTFPVSSSGNAVASTQHLERETPGDFGAVAVSIGDGGVLFQGNRVEDASEGVIEADPATLWNPTTGASNTVPAGNRRRSTVCDEADGDGCTVRDVPVSTVAGGVLTAEIPARPQGRFGLVGGWSSSEIGPEGRTRATLLGTLPGAMVIAWAGEAGKPTLYAAHDPGSGALLFSGPCPAPGGGEVDPQGLRSSFAAAPNGRYVVAGSLALDLSARTLACLAGDHDRRGVALGAVGDDGIAFGSLLADGQAPRAEDEAEPAKEPAVVNLATRRIDPLPAQTAVPDLLTASGTGLFTLSVQREEDTTSSAAIAMYPAADASPASAPPAK</sequence>
<gene>
    <name evidence="3" type="ORF">EHYA_00137</name>
</gene>
<comment type="caution">
    <text evidence="3">The sequence shown here is derived from an EMBL/GenBank/DDBJ whole genome shotgun (WGS) entry which is preliminary data.</text>
</comment>
<feature type="region of interest" description="Disordered" evidence="1">
    <location>
        <begin position="95"/>
        <end position="117"/>
    </location>
</feature>
<protein>
    <recommendedName>
        <fullName evidence="5">Lipoprotein</fullName>
    </recommendedName>
</protein>
<name>A0A401YD09_9ACTN</name>
<evidence type="ECO:0000313" key="3">
    <source>
        <dbReference type="EMBL" id="GCD92499.1"/>
    </source>
</evidence>
<feature type="chain" id="PRO_5038840104" description="Lipoprotein" evidence="2">
    <location>
        <begin position="28"/>
        <end position="509"/>
    </location>
</feature>
<reference evidence="3 4" key="1">
    <citation type="submission" date="2018-12" db="EMBL/GenBank/DDBJ databases">
        <title>Draft genome sequence of Embleya hyalina NBRC 13850T.</title>
        <authorList>
            <person name="Komaki H."/>
            <person name="Hosoyama A."/>
            <person name="Kimura A."/>
            <person name="Ichikawa N."/>
            <person name="Tamura T."/>
        </authorList>
    </citation>
    <scope>NUCLEOTIDE SEQUENCE [LARGE SCALE GENOMIC DNA]</scope>
    <source>
        <strain evidence="3 4">NBRC 13850</strain>
    </source>
</reference>
<evidence type="ECO:0000256" key="1">
    <source>
        <dbReference type="SAM" id="MobiDB-lite"/>
    </source>
</evidence>
<evidence type="ECO:0000313" key="4">
    <source>
        <dbReference type="Proteomes" id="UP000286931"/>
    </source>
</evidence>
<organism evidence="3 4">
    <name type="scientific">Embleya hyalina</name>
    <dbReference type="NCBI Taxonomy" id="516124"/>
    <lineage>
        <taxon>Bacteria</taxon>
        <taxon>Bacillati</taxon>
        <taxon>Actinomycetota</taxon>
        <taxon>Actinomycetes</taxon>
        <taxon>Kitasatosporales</taxon>
        <taxon>Streptomycetaceae</taxon>
        <taxon>Embleya</taxon>
    </lineage>
</organism>
<feature type="signal peptide" evidence="2">
    <location>
        <begin position="1"/>
        <end position="27"/>
    </location>
</feature>